<name>A0A6J6ZWJ9_9ZZZZ</name>
<gene>
    <name evidence="1" type="ORF">UFOPK3001_02403</name>
    <name evidence="2" type="ORF">UFOPK3417_01929</name>
</gene>
<protein>
    <submittedName>
        <fullName evidence="1">Unannotated protein</fullName>
    </submittedName>
</protein>
<dbReference type="AlphaFoldDB" id="A0A6J6ZWJ9"/>
<organism evidence="1">
    <name type="scientific">freshwater metagenome</name>
    <dbReference type="NCBI Taxonomy" id="449393"/>
    <lineage>
        <taxon>unclassified sequences</taxon>
        <taxon>metagenomes</taxon>
        <taxon>ecological metagenomes</taxon>
    </lineage>
</organism>
<evidence type="ECO:0000313" key="1">
    <source>
        <dbReference type="EMBL" id="CAB4824851.1"/>
    </source>
</evidence>
<dbReference type="EMBL" id="CAFBLR010000263">
    <property type="protein sequence ID" value="CAB4885904.1"/>
    <property type="molecule type" value="Genomic_DNA"/>
</dbReference>
<evidence type="ECO:0000313" key="2">
    <source>
        <dbReference type="EMBL" id="CAB4885904.1"/>
    </source>
</evidence>
<proteinExistence type="predicted"/>
<accession>A0A6J6ZWJ9</accession>
<reference evidence="1" key="1">
    <citation type="submission" date="2020-05" db="EMBL/GenBank/DDBJ databases">
        <authorList>
            <person name="Chiriac C."/>
            <person name="Salcher M."/>
            <person name="Ghai R."/>
            <person name="Kavagutti S V."/>
        </authorList>
    </citation>
    <scope>NUCLEOTIDE SEQUENCE</scope>
</reference>
<sequence>MNVLVPRPIVADVAELVQPGPDAVVDEMAPAKVPRAIERGPIFPVIVADAVGVIDHTEGDVYDSATPTLPFDAADPNFAKPVPE</sequence>
<dbReference type="EMBL" id="CAFAAJ010000233">
    <property type="protein sequence ID" value="CAB4824851.1"/>
    <property type="molecule type" value="Genomic_DNA"/>
</dbReference>